<evidence type="ECO:0000313" key="4">
    <source>
        <dbReference type="EMBL" id="BBY92195.1"/>
    </source>
</evidence>
<evidence type="ECO:0000313" key="5">
    <source>
        <dbReference type="Proteomes" id="UP000465785"/>
    </source>
</evidence>
<evidence type="ECO:0000256" key="1">
    <source>
        <dbReference type="ARBA" id="ARBA00022603"/>
    </source>
</evidence>
<proteinExistence type="predicted"/>
<dbReference type="AlphaFoldDB" id="A0A9W4B755"/>
<dbReference type="Proteomes" id="UP000465785">
    <property type="component" value="Chromosome"/>
</dbReference>
<keyword evidence="2" id="KW-0808">Transferase</keyword>
<dbReference type="Pfam" id="PF01596">
    <property type="entry name" value="Methyltransf_3"/>
    <property type="match status" value="1"/>
</dbReference>
<evidence type="ECO:0000256" key="3">
    <source>
        <dbReference type="ARBA" id="ARBA00022691"/>
    </source>
</evidence>
<dbReference type="InterPro" id="IPR002935">
    <property type="entry name" value="SAM_O-MeTrfase"/>
</dbReference>
<dbReference type="PANTHER" id="PTHR43836">
    <property type="entry name" value="CATECHOL O-METHYLTRANSFERASE 1-RELATED"/>
    <property type="match status" value="1"/>
</dbReference>
<reference evidence="4 5" key="1">
    <citation type="journal article" date="2019" name="Emerg. Microbes Infect.">
        <title>Comprehensive subspecies identification of 175 nontuberculous mycobacteria species based on 7547 genomic profiles.</title>
        <authorList>
            <person name="Matsumoto Y."/>
            <person name="Kinjo T."/>
            <person name="Motooka D."/>
            <person name="Nabeya D."/>
            <person name="Jung N."/>
            <person name="Uechi K."/>
            <person name="Horii T."/>
            <person name="Iida T."/>
            <person name="Fujita J."/>
            <person name="Nakamura S."/>
        </authorList>
    </citation>
    <scope>NUCLEOTIDE SEQUENCE [LARGE SCALE GENOMIC DNA]</scope>
    <source>
        <strain evidence="4 5">JCM 6399</strain>
    </source>
</reference>
<dbReference type="GO" id="GO:0008171">
    <property type="term" value="F:O-methyltransferase activity"/>
    <property type="evidence" value="ECO:0007669"/>
    <property type="project" value="InterPro"/>
</dbReference>
<dbReference type="PROSITE" id="PS51682">
    <property type="entry name" value="SAM_OMT_I"/>
    <property type="match status" value="1"/>
</dbReference>
<sequence>MTAWSARPAGNFSPEIPPRLVHVSLKRRIPFLRWSFLRLAVGSRNITKTGQIGDGREQAAADYVVANARRGDIDDVIAKVDEFAYEKSFLINIGDEKGGLLDAAVRRADAKLALELGTYCGYGSLRIARAAPEAKVFSVELAAANAEVAQRIWEHAGIADRVTCVVGTIGDGGKTLDALAGEHGFAAGALDLLFVDHDKAAYLPDLQAILDRGWLHKGSVVVADNMLIPGSPKYREYMREQQGKLFATVEHKTHGEYQTLAPDLVLESEYLGS</sequence>
<gene>
    <name evidence="4" type="ORF">MGALJ_18640</name>
</gene>
<dbReference type="InterPro" id="IPR029063">
    <property type="entry name" value="SAM-dependent_MTases_sf"/>
</dbReference>
<keyword evidence="5" id="KW-1185">Reference proteome</keyword>
<dbReference type="EMBL" id="AP022601">
    <property type="protein sequence ID" value="BBY92195.1"/>
    <property type="molecule type" value="Genomic_DNA"/>
</dbReference>
<name>A0A9W4B755_9MYCO</name>
<protein>
    <submittedName>
        <fullName evidence="4">Methyltransferase</fullName>
    </submittedName>
</protein>
<keyword evidence="3" id="KW-0949">S-adenosyl-L-methionine</keyword>
<dbReference type="PANTHER" id="PTHR43836:SF2">
    <property type="entry name" value="CATECHOL O-METHYLTRANSFERASE 1-RELATED"/>
    <property type="match status" value="1"/>
</dbReference>
<dbReference type="SUPFAM" id="SSF53335">
    <property type="entry name" value="S-adenosyl-L-methionine-dependent methyltransferases"/>
    <property type="match status" value="1"/>
</dbReference>
<accession>A0A9W4B755</accession>
<organism evidence="4 5">
    <name type="scientific">Mycobacterium gallinarum</name>
    <dbReference type="NCBI Taxonomy" id="39689"/>
    <lineage>
        <taxon>Bacteria</taxon>
        <taxon>Bacillati</taxon>
        <taxon>Actinomycetota</taxon>
        <taxon>Actinomycetes</taxon>
        <taxon>Mycobacteriales</taxon>
        <taxon>Mycobacteriaceae</taxon>
        <taxon>Mycobacterium</taxon>
    </lineage>
</organism>
<keyword evidence="1 4" id="KW-0489">Methyltransferase</keyword>
<evidence type="ECO:0000256" key="2">
    <source>
        <dbReference type="ARBA" id="ARBA00022679"/>
    </source>
</evidence>
<dbReference type="KEGG" id="mgau:MGALJ_18640"/>
<dbReference type="GO" id="GO:0032259">
    <property type="term" value="P:methylation"/>
    <property type="evidence" value="ECO:0007669"/>
    <property type="project" value="UniProtKB-KW"/>
</dbReference>
<dbReference type="Gene3D" id="3.40.50.150">
    <property type="entry name" value="Vaccinia Virus protein VP39"/>
    <property type="match status" value="1"/>
</dbReference>